<evidence type="ECO:0000256" key="4">
    <source>
        <dbReference type="ARBA" id="ARBA00023125"/>
    </source>
</evidence>
<feature type="domain" description="Tyr recombinase" evidence="7">
    <location>
        <begin position="121"/>
        <end position="311"/>
    </location>
</feature>
<dbReference type="AlphaFoldDB" id="A0AAJ1GBR5"/>
<evidence type="ECO:0000259" key="8">
    <source>
        <dbReference type="PROSITE" id="PS51900"/>
    </source>
</evidence>
<dbReference type="InterPro" id="IPR011010">
    <property type="entry name" value="DNA_brk_join_enz"/>
</dbReference>
<evidence type="ECO:0000256" key="3">
    <source>
        <dbReference type="ARBA" id="ARBA00022908"/>
    </source>
</evidence>
<comment type="function">
    <text evidence="1">Site-specific tyrosine recombinase, which acts by catalyzing the cutting and rejoining of the recombining DNA molecules.</text>
</comment>
<dbReference type="PANTHER" id="PTHR30349:SF41">
    <property type="entry name" value="INTEGRASE_RECOMBINASE PROTEIN MJ0367-RELATED"/>
    <property type="match status" value="1"/>
</dbReference>
<dbReference type="InterPro" id="IPR002104">
    <property type="entry name" value="Integrase_catalytic"/>
</dbReference>
<proteinExistence type="inferred from homology"/>
<reference evidence="9" key="1">
    <citation type="submission" date="2022-11" db="EMBL/GenBank/DDBJ databases">
        <title>Temperate bacteriophages infecting mucin-degrading bacterium Ruminococcus gnavus from the human gut.</title>
        <authorList>
            <person name="Buttimer C."/>
        </authorList>
    </citation>
    <scope>NUCLEOTIDE SEQUENCE</scope>
    <source>
        <strain evidence="9">CCUG 52279</strain>
    </source>
</reference>
<dbReference type="Pfam" id="PF02899">
    <property type="entry name" value="Phage_int_SAM_1"/>
    <property type="match status" value="1"/>
</dbReference>
<dbReference type="SUPFAM" id="SSF47823">
    <property type="entry name" value="lambda integrase-like, N-terminal domain"/>
    <property type="match status" value="1"/>
</dbReference>
<protein>
    <submittedName>
        <fullName evidence="9">Tyrosine-type recombinase/integrase</fullName>
    </submittedName>
</protein>
<organism evidence="9 10">
    <name type="scientific">Mediterraneibacter gnavus</name>
    <name type="common">Ruminococcus gnavus</name>
    <dbReference type="NCBI Taxonomy" id="33038"/>
    <lineage>
        <taxon>Bacteria</taxon>
        <taxon>Bacillati</taxon>
        <taxon>Bacillota</taxon>
        <taxon>Clostridia</taxon>
        <taxon>Lachnospirales</taxon>
        <taxon>Lachnospiraceae</taxon>
        <taxon>Mediterraneibacter</taxon>
    </lineage>
</organism>
<evidence type="ECO:0000256" key="6">
    <source>
        <dbReference type="PROSITE-ProRule" id="PRU01248"/>
    </source>
</evidence>
<dbReference type="GO" id="GO:0006310">
    <property type="term" value="P:DNA recombination"/>
    <property type="evidence" value="ECO:0007669"/>
    <property type="project" value="UniProtKB-KW"/>
</dbReference>
<evidence type="ECO:0000313" key="9">
    <source>
        <dbReference type="EMBL" id="MCZ0689357.1"/>
    </source>
</evidence>
<dbReference type="SUPFAM" id="SSF56349">
    <property type="entry name" value="DNA breaking-rejoining enzymes"/>
    <property type="match status" value="1"/>
</dbReference>
<dbReference type="Gene3D" id="1.10.443.10">
    <property type="entry name" value="Intergrase catalytic core"/>
    <property type="match status" value="1"/>
</dbReference>
<dbReference type="PROSITE" id="PS51898">
    <property type="entry name" value="TYR_RECOMBINASE"/>
    <property type="match status" value="1"/>
</dbReference>
<evidence type="ECO:0000256" key="1">
    <source>
        <dbReference type="ARBA" id="ARBA00003283"/>
    </source>
</evidence>
<dbReference type="Gene3D" id="1.10.150.130">
    <property type="match status" value="1"/>
</dbReference>
<dbReference type="InterPro" id="IPR050090">
    <property type="entry name" value="Tyrosine_recombinase_XerCD"/>
</dbReference>
<dbReference type="GO" id="GO:0015074">
    <property type="term" value="P:DNA integration"/>
    <property type="evidence" value="ECO:0007669"/>
    <property type="project" value="UniProtKB-KW"/>
</dbReference>
<accession>A0AAJ1GBR5</accession>
<evidence type="ECO:0000256" key="5">
    <source>
        <dbReference type="ARBA" id="ARBA00023172"/>
    </source>
</evidence>
<dbReference type="RefSeq" id="WP_268806650.1">
    <property type="nucleotide sequence ID" value="NZ_JAPRBD010000003.1"/>
</dbReference>
<gene>
    <name evidence="9" type="ORF">OZZ16_05405</name>
</gene>
<keyword evidence="5" id="KW-0233">DNA recombination</keyword>
<dbReference type="Proteomes" id="UP001076974">
    <property type="component" value="Unassembled WGS sequence"/>
</dbReference>
<dbReference type="PANTHER" id="PTHR30349">
    <property type="entry name" value="PHAGE INTEGRASE-RELATED"/>
    <property type="match status" value="1"/>
</dbReference>
<keyword evidence="4 6" id="KW-0238">DNA-binding</keyword>
<evidence type="ECO:0000256" key="2">
    <source>
        <dbReference type="ARBA" id="ARBA00008857"/>
    </source>
</evidence>
<comment type="similarity">
    <text evidence="2">Belongs to the 'phage' integrase family.</text>
</comment>
<keyword evidence="3" id="KW-0229">DNA integration</keyword>
<dbReference type="InterPro" id="IPR013762">
    <property type="entry name" value="Integrase-like_cat_sf"/>
</dbReference>
<dbReference type="EMBL" id="JAPRBD010000003">
    <property type="protein sequence ID" value="MCZ0689357.1"/>
    <property type="molecule type" value="Genomic_DNA"/>
</dbReference>
<feature type="domain" description="Core-binding (CB)" evidence="8">
    <location>
        <begin position="4"/>
        <end position="97"/>
    </location>
</feature>
<dbReference type="Pfam" id="PF00589">
    <property type="entry name" value="Phage_integrase"/>
    <property type="match status" value="1"/>
</dbReference>
<dbReference type="GO" id="GO:0003677">
    <property type="term" value="F:DNA binding"/>
    <property type="evidence" value="ECO:0007669"/>
    <property type="project" value="UniProtKB-UniRule"/>
</dbReference>
<comment type="caution">
    <text evidence="9">The sequence shown here is derived from an EMBL/GenBank/DDBJ whole genome shotgun (WGS) entry which is preliminary data.</text>
</comment>
<name>A0AAJ1GBR5_MEDGN</name>
<evidence type="ECO:0000259" key="7">
    <source>
        <dbReference type="PROSITE" id="PS51898"/>
    </source>
</evidence>
<sequence length="340" mass="39505">MKKTNLPYYVTNFFTIYLPGQKNLSKNTIASYAVTFKLFFTFCRDNKDIQPERLKLPMINEALVTEFLDWLESERNCSVTTRNQRLVSLHSFFRFILMKEPAYMDTIIRILEIPYKKTPKTVVPYLSEEQMKILLAQPDGKKWCGFRDKVMLSVLYDSGARVQELVDLRIKDVRTEAPAVITLHGKGDKIRQVPIMSSTAELLRNYLEKYKPMTGIAKGDQPLFVNQKKQSLSRWGVTYVISKYVEKAKEDSGFNVEFNVTPHVFRHSKAVHMVRAGINLIYIRDFLGHVDCCTTEIYARIDTETKRNAIEKACKDIFPKEKTTDWTADEDLMSFLETLM</sequence>
<dbReference type="InterPro" id="IPR004107">
    <property type="entry name" value="Integrase_SAM-like_N"/>
</dbReference>
<dbReference type="InterPro" id="IPR044068">
    <property type="entry name" value="CB"/>
</dbReference>
<dbReference type="PROSITE" id="PS51900">
    <property type="entry name" value="CB"/>
    <property type="match status" value="1"/>
</dbReference>
<evidence type="ECO:0000313" key="10">
    <source>
        <dbReference type="Proteomes" id="UP001076974"/>
    </source>
</evidence>
<dbReference type="InterPro" id="IPR010998">
    <property type="entry name" value="Integrase_recombinase_N"/>
</dbReference>